<comment type="caution">
    <text evidence="7">The sequence shown here is derived from an EMBL/GenBank/DDBJ whole genome shotgun (WGS) entry which is preliminary data.</text>
</comment>
<evidence type="ECO:0000256" key="4">
    <source>
        <dbReference type="SAM" id="MobiDB-lite"/>
    </source>
</evidence>
<feature type="domain" description="Xylanolytic transcriptional activator regulatory" evidence="5">
    <location>
        <begin position="1356"/>
        <end position="1446"/>
    </location>
</feature>
<keyword evidence="3" id="KW-0539">Nucleus</keyword>
<keyword evidence="1" id="KW-0805">Transcription regulation</keyword>
<dbReference type="Pfam" id="PF05699">
    <property type="entry name" value="Dimer_Tnp_hAT"/>
    <property type="match status" value="1"/>
</dbReference>
<organism evidence="7 8">
    <name type="scientific">Aspergillus oryzae</name>
    <name type="common">Yellow koji mold</name>
    <dbReference type="NCBI Taxonomy" id="5062"/>
    <lineage>
        <taxon>Eukaryota</taxon>
        <taxon>Fungi</taxon>
        <taxon>Dikarya</taxon>
        <taxon>Ascomycota</taxon>
        <taxon>Pezizomycotina</taxon>
        <taxon>Eurotiomycetes</taxon>
        <taxon>Eurotiomycetidae</taxon>
        <taxon>Eurotiales</taxon>
        <taxon>Aspergillaceae</taxon>
        <taxon>Aspergillus</taxon>
        <taxon>Aspergillus subgen. Circumdati</taxon>
    </lineage>
</organism>
<dbReference type="GO" id="GO:0046983">
    <property type="term" value="F:protein dimerization activity"/>
    <property type="evidence" value="ECO:0007669"/>
    <property type="project" value="InterPro"/>
</dbReference>
<evidence type="ECO:0000259" key="5">
    <source>
        <dbReference type="Pfam" id="PF04082"/>
    </source>
</evidence>
<name>A0A1S9DJZ7_ASPOZ</name>
<feature type="compositionally biased region" description="Acidic residues" evidence="4">
    <location>
        <begin position="733"/>
        <end position="744"/>
    </location>
</feature>
<dbReference type="SMART" id="SM00028">
    <property type="entry name" value="TPR"/>
    <property type="match status" value="2"/>
</dbReference>
<feature type="region of interest" description="Disordered" evidence="4">
    <location>
        <begin position="718"/>
        <end position="785"/>
    </location>
</feature>
<dbReference type="PANTHER" id="PTHR45588:SF1">
    <property type="entry name" value="WW DOMAIN-CONTAINING PROTEIN"/>
    <property type="match status" value="1"/>
</dbReference>
<dbReference type="eggNOG" id="ENOG502SJFY">
    <property type="taxonomic scope" value="Eukaryota"/>
</dbReference>
<accession>A0A1S9DJZ7</accession>
<sequence length="1611" mass="183773">MAYSQVSGFTDQFSETDFLQSDDLPTLSNTCRTATSVALSDPRQSSQQLAPSSLKRIGPRFHQIWILYDTNPEMEQSRLQFTEWWLQTEFGVKKDAKASVGWDNKKRSSVWDEFDQVAHEKTGEPKIILLLASLGCKEEGLISYYSNQLPQTQSLQSFSEDLLIHHLLQLITIARLPFRILEHPEFQQLCDIIQLSPSKIKLPSARSIRRRLDLEIQQGQQSVLDKLPQGSRLSIALDCWTSPFSQAFIAITGYFVDNDWEYREVLLGFEPLHGSHTGSNLSSVVINILEDHQITDRILSITTDNAINNNTMINSIQEEIKVQGIGKMKAVPINNETEIEWSDERVYSTHPKRTNREIVDTLNKIRNLAIFINASPQRREAFLGLQTEEPYLLPIQDVRTRWNSTFLMLGRAKRLQETFKRYCQTHGYPQFQLDKEEWRQVDYLLCITQPFFKFTTALSKSKDITIHLIFSIYNKLFSHLETSEEQLRRKRIPWKQTMLQALQAAREKLSEYYKMTDYECYGDIYAIATILAPSKKLRFFKTKDWQGDIDYARRYRSRLEEEFWCYKRQLSDHNSPLSPRALAGSLNTVDEIEMLCDSQNTLQPEEPQGNNDDELDRYLAKGLISQHPRMFWKEHQQEFPILAALARDILSIPASGAGVERLFNCARDICHYRRGQLKPETVKALMLHMCATKFEVEQREIDFTKQLISVGESALLEQERGSLPPLPPLDPISDNEEAEDEDTVTENPSQLLQPQAQSENTRPKRPRSRSTQSQENEVIYEPADLENTQRPSRAYFNLGSHQRPITTSSKDAQLWFNRGLVWAYSFNVGEAERCFERAVKYDTDCAMGLWGIAYSAGPNYNKAWRYFDPKDLRDSIQRANDAIARAAELSNQVTPAEKALVKAVAARFPPTDNIPNDLSPYDRAYADAMRPVYREFGTDPDIAALFADALMCITPRGLWDLDTGEPTGPHTLEARKVIETGLASTVGRAHPALCHLHIHIMEMSPNPELALPAADRLRYLVPDGSHMLHMPTHIDAAVGDYRRAIDSNSEAIMADDKYFAQESGTISYIGYRVHYICAKLYAAMMCGRFTDAMAAAMKLEEVITDDLLSIASPPVADSIESFLGSKAHVLIRFGRWEEILRLELPANRQLKSATTAIILYSRGLAYSALGRIEEAETTQREFELARAAVPKSRLNSIPCRQVDVLQVSSAMLHGELEYRKGNHEIAFTSLREAIRREDALPYSDPPPWMQPVRHALGGLLLEQNRVEEAEVLFREDLGFAEEFPRRRAKLNNVWGLHGLRECLVRLGKTKDLAFVEPAHAIAVASADVPITASCYFIMDTKDAETSITGPVIQKYIDIYFRNFHPHWPFLHPSTFDASREPFILVQSVVMIGMWITGHLAKRDVALELHCRLSDAVRMQAESWSIPTSGSQQNTRALWPMATYQSILLQIIMALFLAKGNSSTDISLRHQLSADDSYTLVTLARTCRASGMFHYLKMIEQYSPATPLAMIWVNVEEIKRFGLALYKVCRLSNLAVTAKKSRNTRQDLLGLADLNFCIPDSDRIWGAPAVMDEQDRQLLIALVERRDNSDQKVWISNATRILYDDQVDFEWA</sequence>
<proteinExistence type="predicted"/>
<evidence type="ECO:0000313" key="8">
    <source>
        <dbReference type="Proteomes" id="UP000190312"/>
    </source>
</evidence>
<dbReference type="Gene3D" id="1.25.40.10">
    <property type="entry name" value="Tetratricopeptide repeat domain"/>
    <property type="match status" value="1"/>
</dbReference>
<dbReference type="InterPro" id="IPR008906">
    <property type="entry name" value="HATC_C_dom"/>
</dbReference>
<evidence type="ECO:0000259" key="6">
    <source>
        <dbReference type="Pfam" id="PF05699"/>
    </source>
</evidence>
<dbReference type="CDD" id="cd12148">
    <property type="entry name" value="fungal_TF_MHR"/>
    <property type="match status" value="1"/>
</dbReference>
<dbReference type="SUPFAM" id="SSF53098">
    <property type="entry name" value="Ribonuclease H-like"/>
    <property type="match status" value="1"/>
</dbReference>
<dbReference type="EMBL" id="MKZY01000005">
    <property type="protein sequence ID" value="OOO09417.1"/>
    <property type="molecule type" value="Genomic_DNA"/>
</dbReference>
<dbReference type="GO" id="GO:0006351">
    <property type="term" value="P:DNA-templated transcription"/>
    <property type="evidence" value="ECO:0007669"/>
    <property type="project" value="InterPro"/>
</dbReference>
<reference evidence="7 8" key="1">
    <citation type="submission" date="2016-10" db="EMBL/GenBank/DDBJ databases">
        <title>Genome sequencing of Aspergillus oryzae BCC7051.</title>
        <authorList>
            <person name="Thammarongtham C."/>
            <person name="Vorapreeda T."/>
            <person name="Nookaew I."/>
            <person name="Srisuk T."/>
            <person name="Land M."/>
            <person name="Jeennor S."/>
            <person name="Laoteng K."/>
        </authorList>
    </citation>
    <scope>NUCLEOTIDE SEQUENCE [LARGE SCALE GENOMIC DNA]</scope>
    <source>
        <strain evidence="7 8">BCC7051</strain>
    </source>
</reference>
<feature type="domain" description="HAT C-terminal dimerisation" evidence="6">
    <location>
        <begin position="614"/>
        <end position="686"/>
    </location>
</feature>
<dbReference type="Proteomes" id="UP000190312">
    <property type="component" value="Unassembled WGS sequence"/>
</dbReference>
<protein>
    <submittedName>
        <fullName evidence="7">HAT dimerization domain protein</fullName>
    </submittedName>
</protein>
<evidence type="ECO:0000256" key="1">
    <source>
        <dbReference type="ARBA" id="ARBA00023015"/>
    </source>
</evidence>
<dbReference type="SUPFAM" id="SSF48452">
    <property type="entry name" value="TPR-like"/>
    <property type="match status" value="2"/>
</dbReference>
<dbReference type="GO" id="GO:0003677">
    <property type="term" value="F:DNA binding"/>
    <property type="evidence" value="ECO:0007669"/>
    <property type="project" value="InterPro"/>
</dbReference>
<dbReference type="PANTHER" id="PTHR45588">
    <property type="entry name" value="TPR DOMAIN-CONTAINING PROTEIN"/>
    <property type="match status" value="1"/>
</dbReference>
<dbReference type="GO" id="GO:0008270">
    <property type="term" value="F:zinc ion binding"/>
    <property type="evidence" value="ECO:0007669"/>
    <property type="project" value="InterPro"/>
</dbReference>
<evidence type="ECO:0000256" key="2">
    <source>
        <dbReference type="ARBA" id="ARBA00023163"/>
    </source>
</evidence>
<dbReference type="Pfam" id="PF04082">
    <property type="entry name" value="Fungal_trans"/>
    <property type="match status" value="1"/>
</dbReference>
<dbReference type="InterPro" id="IPR011990">
    <property type="entry name" value="TPR-like_helical_dom_sf"/>
</dbReference>
<dbReference type="VEuPathDB" id="FungiDB:AO090001000161"/>
<dbReference type="InterPro" id="IPR007219">
    <property type="entry name" value="XnlR_reg_dom"/>
</dbReference>
<keyword evidence="2" id="KW-0804">Transcription</keyword>
<dbReference type="VEuPathDB" id="FungiDB:AO090001000160"/>
<evidence type="ECO:0000256" key="3">
    <source>
        <dbReference type="ARBA" id="ARBA00023242"/>
    </source>
</evidence>
<evidence type="ECO:0000313" key="7">
    <source>
        <dbReference type="EMBL" id="OOO09417.1"/>
    </source>
</evidence>
<dbReference type="OrthoDB" id="4505704at2759"/>
<gene>
    <name evidence="7" type="ORF">OAory_01107130</name>
</gene>
<dbReference type="InterPro" id="IPR019734">
    <property type="entry name" value="TPR_rpt"/>
</dbReference>
<dbReference type="InterPro" id="IPR012337">
    <property type="entry name" value="RNaseH-like_sf"/>
</dbReference>
<feature type="compositionally biased region" description="Polar residues" evidence="4">
    <location>
        <begin position="745"/>
        <end position="760"/>
    </location>
</feature>